<evidence type="ECO:0000313" key="3">
    <source>
        <dbReference type="Proteomes" id="UP001602245"/>
    </source>
</evidence>
<sequence length="563" mass="60500">MSAIGQFYSLLGTVRVARFRLLHHRPSLDRAIGHLERSAAGLPVGHPDRPLNLATLSNCLLWRYELTSDPADLDGAVDRLREAVAAPGLPPRERAAHHGDLAAVLRARFVLYGERPDLDEAIAAATDAVEHADDPASAITNRALARLARYELTAGLDDLLGALHDARTPVRGPIAAALHRGMRLGVLVDALGSRYQYTDDPEDLDAAISAGREALATLSRVDPNRAAYATELSLVLRLSDDPARHTEAVEAAEEALRDSPPEHVDRAYRQSTLSMALLARHLSTGDRDDLRRAREMAGEALAAGTELNRPMLLQRAGLMAARWFDVTADPAAPAEGERAIRAALAATPAHHPMREALAVQLADLLMRNPTATTRPAANASPADEARPDDGARQAEAREILLAAVRRPGPALSMHSALRAARRLSELCAETGDAENALLGYRHAIELLPTAAWPGLRRAVRESRLAEAPRATDAVALALNAGHPEEAVELLEAGRSVLWSQQLDLRTDLTRLRAAAPDVEGRMNAIRGWFERPSVAGREATSGSPSSPARRGAGRTTPESPTAR</sequence>
<evidence type="ECO:0000313" key="2">
    <source>
        <dbReference type="EMBL" id="MFF5294892.1"/>
    </source>
</evidence>
<proteinExistence type="predicted"/>
<dbReference type="Gene3D" id="1.25.40.10">
    <property type="entry name" value="Tetratricopeptide repeat domain"/>
    <property type="match status" value="1"/>
</dbReference>
<protein>
    <recommendedName>
        <fullName evidence="4">Tetratricopeptide repeat protein</fullName>
    </recommendedName>
</protein>
<feature type="compositionally biased region" description="Low complexity" evidence="1">
    <location>
        <begin position="372"/>
        <end position="382"/>
    </location>
</feature>
<evidence type="ECO:0008006" key="4">
    <source>
        <dbReference type="Google" id="ProtNLM"/>
    </source>
</evidence>
<accession>A0ABW6WNM4</accession>
<keyword evidence="3" id="KW-1185">Reference proteome</keyword>
<dbReference type="EMBL" id="JBIAZU010000006">
    <property type="protein sequence ID" value="MFF5294892.1"/>
    <property type="molecule type" value="Genomic_DNA"/>
</dbReference>
<name>A0ABW6WNM4_9ACTN</name>
<gene>
    <name evidence="2" type="ORF">ACFY35_36080</name>
</gene>
<feature type="region of interest" description="Disordered" evidence="1">
    <location>
        <begin position="532"/>
        <end position="563"/>
    </location>
</feature>
<organism evidence="2 3">
    <name type="scientific">Paractinoplanes globisporus</name>
    <dbReference type="NCBI Taxonomy" id="113565"/>
    <lineage>
        <taxon>Bacteria</taxon>
        <taxon>Bacillati</taxon>
        <taxon>Actinomycetota</taxon>
        <taxon>Actinomycetes</taxon>
        <taxon>Micromonosporales</taxon>
        <taxon>Micromonosporaceae</taxon>
        <taxon>Paractinoplanes</taxon>
    </lineage>
</organism>
<dbReference type="RefSeq" id="WP_020517450.1">
    <property type="nucleotide sequence ID" value="NZ_JBIAZU010000006.1"/>
</dbReference>
<evidence type="ECO:0000256" key="1">
    <source>
        <dbReference type="SAM" id="MobiDB-lite"/>
    </source>
</evidence>
<feature type="region of interest" description="Disordered" evidence="1">
    <location>
        <begin position="372"/>
        <end position="391"/>
    </location>
</feature>
<reference evidence="2 3" key="1">
    <citation type="submission" date="2024-10" db="EMBL/GenBank/DDBJ databases">
        <title>The Natural Products Discovery Center: Release of the First 8490 Sequenced Strains for Exploring Actinobacteria Biosynthetic Diversity.</title>
        <authorList>
            <person name="Kalkreuter E."/>
            <person name="Kautsar S.A."/>
            <person name="Yang D."/>
            <person name="Bader C.D."/>
            <person name="Teijaro C.N."/>
            <person name="Fluegel L."/>
            <person name="Davis C.M."/>
            <person name="Simpson J.R."/>
            <person name="Lauterbach L."/>
            <person name="Steele A.D."/>
            <person name="Gui C."/>
            <person name="Meng S."/>
            <person name="Li G."/>
            <person name="Viehrig K."/>
            <person name="Ye F."/>
            <person name="Su P."/>
            <person name="Kiefer A.F."/>
            <person name="Nichols A."/>
            <person name="Cepeda A.J."/>
            <person name="Yan W."/>
            <person name="Fan B."/>
            <person name="Jiang Y."/>
            <person name="Adhikari A."/>
            <person name="Zheng C.-J."/>
            <person name="Schuster L."/>
            <person name="Cowan T.M."/>
            <person name="Smanski M.J."/>
            <person name="Chevrette M.G."/>
            <person name="De Carvalho L.P.S."/>
            <person name="Shen B."/>
        </authorList>
    </citation>
    <scope>NUCLEOTIDE SEQUENCE [LARGE SCALE GENOMIC DNA]</scope>
    <source>
        <strain evidence="2 3">NPDC000087</strain>
    </source>
</reference>
<dbReference type="Proteomes" id="UP001602245">
    <property type="component" value="Unassembled WGS sequence"/>
</dbReference>
<comment type="caution">
    <text evidence="2">The sequence shown here is derived from an EMBL/GenBank/DDBJ whole genome shotgun (WGS) entry which is preliminary data.</text>
</comment>
<dbReference type="InterPro" id="IPR011990">
    <property type="entry name" value="TPR-like_helical_dom_sf"/>
</dbReference>